<protein>
    <submittedName>
        <fullName evidence="7">DNA-binding response regulator, LuxR family</fullName>
    </submittedName>
</protein>
<dbReference type="eggNOG" id="COG2197">
    <property type="taxonomic scope" value="Bacteria"/>
</dbReference>
<feature type="compositionally biased region" description="Basic residues" evidence="4">
    <location>
        <begin position="135"/>
        <end position="210"/>
    </location>
</feature>
<dbReference type="CDD" id="cd06170">
    <property type="entry name" value="LuxR_C_like"/>
    <property type="match status" value="1"/>
</dbReference>
<evidence type="ECO:0000259" key="6">
    <source>
        <dbReference type="PROSITE" id="PS50110"/>
    </source>
</evidence>
<keyword evidence="2 7" id="KW-0238">DNA-binding</keyword>
<dbReference type="SMART" id="SM00421">
    <property type="entry name" value="HTH_LUXR"/>
    <property type="match status" value="1"/>
</dbReference>
<evidence type="ECO:0000313" key="8">
    <source>
        <dbReference type="Proteomes" id="UP000006693"/>
    </source>
</evidence>
<dbReference type="SUPFAM" id="SSF52172">
    <property type="entry name" value="CheY-like"/>
    <property type="match status" value="1"/>
</dbReference>
<dbReference type="PROSITE" id="PS50110">
    <property type="entry name" value="RESPONSE_REGULATORY"/>
    <property type="match status" value="1"/>
</dbReference>
<dbReference type="Pfam" id="PF00196">
    <property type="entry name" value="GerE"/>
    <property type="match status" value="1"/>
</dbReference>
<dbReference type="Pfam" id="PF00072">
    <property type="entry name" value="Response_reg"/>
    <property type="match status" value="1"/>
</dbReference>
<dbReference type="HOGENOM" id="CLU_600889_0_0_4"/>
<dbReference type="InterPro" id="IPR001789">
    <property type="entry name" value="Sig_transdc_resp-reg_receiver"/>
</dbReference>
<evidence type="ECO:0000256" key="4">
    <source>
        <dbReference type="SAM" id="MobiDB-lite"/>
    </source>
</evidence>
<dbReference type="PANTHER" id="PTHR45566">
    <property type="entry name" value="HTH-TYPE TRANSCRIPTIONAL REGULATOR YHJB-RELATED"/>
    <property type="match status" value="1"/>
</dbReference>
<sequence>MQAPPLRRRAASRPRSAFLSFPAAPRAAVRRARRRRRIRAPPSRGRASRRPRRRSHRRALRARERRNVAARRRARRRPACARARAAGARRRHGREPPPDRRAAHARARGGARRHARRVDRRARRAHRPAHELRLRGRRARHAVVRRRRARRFPGRAGSARKRCQTCARIGRRRAHRRRRHAPEPRRHRRRRGRGRGRRGRTPPRRLRARQHARALRVARAHRRAHARRRAQGAQGGEMSLQILLVDDHAIVRQGIRQLLIDRGIAREVKEAECGGDALVIAEKSEFDVILLDISLPDMNGIEVLKRLKRRLPSTPVLMFSMYREDQFAVRALKAGAAGYLSKTVNAAQMVSAISQVAAGRKYVSPAMAEALAEYVSFENEPLPHEKLSDREYQTLCMIASGKRLTDIAHALSLSVKTVSVYRTRLLEKMKLSNNAELTFYVMSNRLVDMNPAIGA</sequence>
<dbReference type="InterPro" id="IPR058245">
    <property type="entry name" value="NreC/VraR/RcsB-like_REC"/>
</dbReference>
<feature type="compositionally biased region" description="Basic residues" evidence="4">
    <location>
        <begin position="103"/>
        <end position="127"/>
    </location>
</feature>
<dbReference type="InterPro" id="IPR000792">
    <property type="entry name" value="Tscrpt_reg_LuxR_C"/>
</dbReference>
<evidence type="ECO:0000313" key="7">
    <source>
        <dbReference type="EMBL" id="AAU48890.1"/>
    </source>
</evidence>
<feature type="domain" description="Response regulatory" evidence="6">
    <location>
        <begin position="241"/>
        <end position="357"/>
    </location>
</feature>
<evidence type="ECO:0000256" key="1">
    <source>
        <dbReference type="ARBA" id="ARBA00022553"/>
    </source>
</evidence>
<dbReference type="PRINTS" id="PR00038">
    <property type="entry name" value="HTHLUXR"/>
</dbReference>
<dbReference type="SUPFAM" id="SSF46894">
    <property type="entry name" value="C-terminal effector domain of the bipartite response regulators"/>
    <property type="match status" value="1"/>
</dbReference>
<dbReference type="EMBL" id="CP000010">
    <property type="protein sequence ID" value="AAU48890.1"/>
    <property type="molecule type" value="Genomic_DNA"/>
</dbReference>
<dbReference type="PATRIC" id="fig|243160.12.peg.3374"/>
<dbReference type="PANTHER" id="PTHR45566:SF2">
    <property type="entry name" value="NARL SUBFAMILY"/>
    <property type="match status" value="1"/>
</dbReference>
<feature type="domain" description="HTH luxR-type" evidence="5">
    <location>
        <begin position="380"/>
        <end position="445"/>
    </location>
</feature>
<name>A0A0H2WHA4_BURMA</name>
<gene>
    <name evidence="7" type="ordered locus">BMA3290</name>
</gene>
<dbReference type="GO" id="GO:0000160">
    <property type="term" value="P:phosphorelay signal transduction system"/>
    <property type="evidence" value="ECO:0007669"/>
    <property type="project" value="InterPro"/>
</dbReference>
<keyword evidence="1 3" id="KW-0597">Phosphoprotein</keyword>
<dbReference type="GO" id="GO:0006355">
    <property type="term" value="P:regulation of DNA-templated transcription"/>
    <property type="evidence" value="ECO:0007669"/>
    <property type="project" value="InterPro"/>
</dbReference>
<feature type="compositionally biased region" description="Basic residues" evidence="4">
    <location>
        <begin position="1"/>
        <end position="12"/>
    </location>
</feature>
<dbReference type="InterPro" id="IPR011006">
    <property type="entry name" value="CheY-like_superfamily"/>
</dbReference>
<dbReference type="InterPro" id="IPR051015">
    <property type="entry name" value="EvgA-like"/>
</dbReference>
<proteinExistence type="predicted"/>
<feature type="compositionally biased region" description="Low complexity" evidence="4">
    <location>
        <begin position="13"/>
        <end position="27"/>
    </location>
</feature>
<dbReference type="CDD" id="cd17535">
    <property type="entry name" value="REC_NarL-like"/>
    <property type="match status" value="1"/>
</dbReference>
<feature type="compositionally biased region" description="Basic residues" evidence="4">
    <location>
        <begin position="28"/>
        <end position="39"/>
    </location>
</feature>
<evidence type="ECO:0000259" key="5">
    <source>
        <dbReference type="PROSITE" id="PS50043"/>
    </source>
</evidence>
<dbReference type="SMART" id="SM00448">
    <property type="entry name" value="REC"/>
    <property type="match status" value="1"/>
</dbReference>
<evidence type="ECO:0000256" key="2">
    <source>
        <dbReference type="ARBA" id="ARBA00023125"/>
    </source>
</evidence>
<organism evidence="7 8">
    <name type="scientific">Burkholderia mallei (strain ATCC 23344)</name>
    <dbReference type="NCBI Taxonomy" id="243160"/>
    <lineage>
        <taxon>Bacteria</taxon>
        <taxon>Pseudomonadati</taxon>
        <taxon>Pseudomonadota</taxon>
        <taxon>Betaproteobacteria</taxon>
        <taxon>Burkholderiales</taxon>
        <taxon>Burkholderiaceae</taxon>
        <taxon>Burkholderia</taxon>
        <taxon>pseudomallei group</taxon>
    </lineage>
</organism>
<evidence type="ECO:0000256" key="3">
    <source>
        <dbReference type="PROSITE-ProRule" id="PRU00169"/>
    </source>
</evidence>
<dbReference type="Gene3D" id="3.40.50.2300">
    <property type="match status" value="1"/>
</dbReference>
<keyword evidence="8" id="KW-1185">Reference proteome</keyword>
<dbReference type="GO" id="GO:0003677">
    <property type="term" value="F:DNA binding"/>
    <property type="evidence" value="ECO:0007669"/>
    <property type="project" value="UniProtKB-KW"/>
</dbReference>
<accession>A0A0H2WHA4</accession>
<feature type="region of interest" description="Disordered" evidence="4">
    <location>
        <begin position="1"/>
        <end position="210"/>
    </location>
</feature>
<reference evidence="7 8" key="1">
    <citation type="journal article" date="2004" name="Proc. Natl. Acad. Sci. U.S.A.">
        <title>Structural flexibility in the Burkholderia mallei genome.</title>
        <authorList>
            <person name="Nierman W.C."/>
            <person name="DeShazer D."/>
            <person name="Kim H.S."/>
            <person name="Tettelin H."/>
            <person name="Nelson K.E."/>
            <person name="Feldblyum T."/>
            <person name="Ulrich R.L."/>
            <person name="Ronning C.M."/>
            <person name="Brinkac L.M."/>
            <person name="Daugherty S.C."/>
            <person name="Davidsen T.D."/>
            <person name="Deboy R.T."/>
            <person name="Dimitrov G."/>
            <person name="Dodson R.J."/>
            <person name="Durkin A.S."/>
            <person name="Gwinn M.L."/>
            <person name="Haft D.H."/>
            <person name="Khouri H."/>
            <person name="Kolonay J.F."/>
            <person name="Madupu R."/>
            <person name="Mohammoud Y."/>
            <person name="Nelson W.C."/>
            <person name="Radune D."/>
            <person name="Romero C.M."/>
            <person name="Sarria S."/>
            <person name="Selengut J."/>
            <person name="Shamblin C."/>
            <person name="Sullivan S.A."/>
            <person name="White O."/>
            <person name="Yu Y."/>
            <person name="Zafar N."/>
            <person name="Zhou L."/>
            <person name="Fraser C.M."/>
        </authorList>
    </citation>
    <scope>NUCLEOTIDE SEQUENCE [LARGE SCALE GENOMIC DNA]</scope>
    <source>
        <strain evidence="7 8">ATCC 23344</strain>
    </source>
</reference>
<dbReference type="PROSITE" id="PS50043">
    <property type="entry name" value="HTH_LUXR_2"/>
    <property type="match status" value="1"/>
</dbReference>
<dbReference type="InterPro" id="IPR016032">
    <property type="entry name" value="Sig_transdc_resp-reg_C-effctor"/>
</dbReference>
<feature type="modified residue" description="4-aspartylphosphate" evidence="3">
    <location>
        <position position="292"/>
    </location>
</feature>
<dbReference type="Proteomes" id="UP000006693">
    <property type="component" value="Chromosome 1"/>
</dbReference>
<dbReference type="KEGG" id="bma:BMA3290"/>
<dbReference type="AlphaFoldDB" id="A0A0H2WHA4"/>
<feature type="compositionally biased region" description="Basic residues" evidence="4">
    <location>
        <begin position="68"/>
        <end position="79"/>
    </location>
</feature>
<feature type="compositionally biased region" description="Basic residues" evidence="4">
    <location>
        <begin position="46"/>
        <end position="60"/>
    </location>
</feature>